<organism evidence="5 6">
    <name type="scientific">Leptospira inadai serovar Lyme</name>
    <dbReference type="NCBI Taxonomy" id="293084"/>
    <lineage>
        <taxon>Bacteria</taxon>
        <taxon>Pseudomonadati</taxon>
        <taxon>Spirochaetota</taxon>
        <taxon>Spirochaetia</taxon>
        <taxon>Leptospirales</taxon>
        <taxon>Leptospiraceae</taxon>
        <taxon>Leptospira</taxon>
    </lineage>
</organism>
<evidence type="ECO:0000259" key="4">
    <source>
        <dbReference type="PROSITE" id="PS50885"/>
    </source>
</evidence>
<dbReference type="PROSITE" id="PS50885">
    <property type="entry name" value="HAMP"/>
    <property type="match status" value="1"/>
</dbReference>
<feature type="repeat" description="TPR" evidence="1">
    <location>
        <begin position="809"/>
        <end position="842"/>
    </location>
</feature>
<feature type="transmembrane region" description="Helical" evidence="3">
    <location>
        <begin position="388"/>
        <end position="408"/>
    </location>
</feature>
<feature type="transmembrane region" description="Helical" evidence="3">
    <location>
        <begin position="137"/>
        <end position="160"/>
    </location>
</feature>
<feature type="transmembrane region" description="Helical" evidence="3">
    <location>
        <begin position="35"/>
        <end position="58"/>
    </location>
</feature>
<keyword evidence="2" id="KW-0175">Coiled coil</keyword>
<dbReference type="InterPro" id="IPR019734">
    <property type="entry name" value="TPR_rpt"/>
</dbReference>
<reference evidence="5" key="1">
    <citation type="submission" date="2018-01" db="EMBL/GenBank/DDBJ databases">
        <title>Genomic characterization of Leptospira inadai serogroup Lyme isolated from captured rat in Brazil and comparative analysis with human reference strain.</title>
        <authorList>
            <person name="Moreno L.Z."/>
            <person name="Loureiro A.P."/>
            <person name="Miraglia F."/>
            <person name="Kremer F.S."/>
            <person name="Eslabao M.R."/>
            <person name="Dellagostin O.A."/>
            <person name="Lilenbaum W."/>
            <person name="Moreno A.M."/>
        </authorList>
    </citation>
    <scope>NUCLEOTIDE SEQUENCE [LARGE SCALE GENOMIC DNA]</scope>
    <source>
        <strain evidence="5">M34/99</strain>
    </source>
</reference>
<comment type="caution">
    <text evidence="5">The sequence shown here is derived from an EMBL/GenBank/DDBJ whole genome shotgun (WGS) entry which is preliminary data.</text>
</comment>
<dbReference type="SMART" id="SM00304">
    <property type="entry name" value="HAMP"/>
    <property type="match status" value="1"/>
</dbReference>
<dbReference type="InterPro" id="IPR036457">
    <property type="entry name" value="PPM-type-like_dom_sf"/>
</dbReference>
<keyword evidence="3" id="KW-0472">Membrane</keyword>
<feature type="domain" description="HAMP" evidence="4">
    <location>
        <begin position="410"/>
        <end position="462"/>
    </location>
</feature>
<feature type="transmembrane region" description="Helical" evidence="3">
    <location>
        <begin position="99"/>
        <end position="117"/>
    </location>
</feature>
<dbReference type="Gene3D" id="6.10.340.10">
    <property type="match status" value="1"/>
</dbReference>
<keyword evidence="3" id="KW-0812">Transmembrane</keyword>
<dbReference type="Pfam" id="PF07228">
    <property type="entry name" value="SpoIIE"/>
    <property type="match status" value="1"/>
</dbReference>
<dbReference type="CDD" id="cd06225">
    <property type="entry name" value="HAMP"/>
    <property type="match status" value="1"/>
</dbReference>
<dbReference type="PANTHER" id="PTHR32089:SF114">
    <property type="entry name" value="METHYL-ACCEPTING CHEMOTAXIS PROTEIN MCPB"/>
    <property type="match status" value="1"/>
</dbReference>
<dbReference type="Pfam" id="PF00672">
    <property type="entry name" value="HAMP"/>
    <property type="match status" value="1"/>
</dbReference>
<dbReference type="EMBL" id="MCRM02000004">
    <property type="protein sequence ID" value="PNV76043.1"/>
    <property type="molecule type" value="Genomic_DNA"/>
</dbReference>
<dbReference type="InterPro" id="IPR001932">
    <property type="entry name" value="PPM-type_phosphatase-like_dom"/>
</dbReference>
<dbReference type="RefSeq" id="WP_010416806.1">
    <property type="nucleotide sequence ID" value="NZ_MCRM02000004.1"/>
</dbReference>
<sequence>MLYFDSWAISTLICCIFTFTIFVFLATLKNKAKYTAAFSVLFLWVFLINFGFLISALFPYPEAAYHRLLTGPGAAFGTLFLCVFSYLYPRNDRPKEAKIVLSVMVVLALSVVSYSYYQILTNKPIFDFQGQIYTYPASVGGLLALVMIAFLLIMIVIQVRKIRASKAEEKKALTQMSVAMVLTYLVPIISNFLLREGYIKFHIFQQLYVGFMIFGYFSLTIVFINNTVDKTSFMTKIVGITVVTSLVFAQGFSTVLNLRNESLFDQISLKEALSFVSTGRADGTAIAYVISIPEESKKPKVLLARDGYEPNPSIAATEIGKIKATGSFLKRIPTVNMPKTSQGKERYVPKPTDLFFSYYIQDVQHGRILQITFPYMHYRSFLDETNRWIAILTLFLVIVILTLFPIFFNRSLVRPLNTLIKGVGEVNLGNLYVKIPVLVQDEIGYLSDAFNNMVQNILEGRTKLEEYADTLEEKVESRTKEVTEKMEEIQSLKVQQDGDYYLTSLLSRPLMTNWNKSQVVSTNFYIEQKKKFTFKNKESELGGDICISGNLLFGEDKDRWIVFINGDAMGKSMQGAGGAIVLGTAMNNIMARSASKGRILDTSPADWITDTYRELDDIFRTFDGVMMASVILGLINESTGKMLYFNAEHPWTVLYRDGLASFLEKELTLRKLGSPSEMNFKILEYNLSPGDVIYVGSDGRDDINLPQDGNAWTMNEDETVFLRVVETAKGDLDSVVNQIHKLGALSDDLSLIRIGYQESIASVVSEPKQSYPDLAVRKFSEAKALVLQHEVSTAIILLEEAIKITPSFKEAIRLLGQIYYDKKEYEVAAKWMEVYLDAEPDSPNIWFLLSICYKHLKEYALATGAAEKVRLSQPHRLANLVNLSDNYRLLGRWEEARAILETALAIDKEGPGVQKLNELLKSRGH</sequence>
<keyword evidence="1" id="KW-0802">TPR repeat</keyword>
<feature type="transmembrane region" description="Helical" evidence="3">
    <location>
        <begin position="172"/>
        <end position="194"/>
    </location>
</feature>
<dbReference type="PROSITE" id="PS50005">
    <property type="entry name" value="TPR"/>
    <property type="match status" value="1"/>
</dbReference>
<evidence type="ECO:0000256" key="3">
    <source>
        <dbReference type="SAM" id="Phobius"/>
    </source>
</evidence>
<dbReference type="InterPro" id="IPR011990">
    <property type="entry name" value="TPR-like_helical_dom_sf"/>
</dbReference>
<dbReference type="PANTHER" id="PTHR32089">
    <property type="entry name" value="METHYL-ACCEPTING CHEMOTAXIS PROTEIN MCPB"/>
    <property type="match status" value="1"/>
</dbReference>
<proteinExistence type="predicted"/>
<protein>
    <submittedName>
        <fullName evidence="5">Stage II sporulation protein E</fullName>
    </submittedName>
</protein>
<evidence type="ECO:0000256" key="2">
    <source>
        <dbReference type="SAM" id="Coils"/>
    </source>
</evidence>
<gene>
    <name evidence="5" type="ORF">BES34_005950</name>
</gene>
<keyword evidence="3" id="KW-1133">Transmembrane helix</keyword>
<evidence type="ECO:0000256" key="1">
    <source>
        <dbReference type="PROSITE-ProRule" id="PRU00339"/>
    </source>
</evidence>
<dbReference type="Gene3D" id="1.25.40.10">
    <property type="entry name" value="Tetratricopeptide repeat domain"/>
    <property type="match status" value="1"/>
</dbReference>
<dbReference type="Pfam" id="PF12895">
    <property type="entry name" value="ANAPC3"/>
    <property type="match status" value="1"/>
</dbReference>
<accession>A0ABX4YL89</accession>
<feature type="transmembrane region" description="Helical" evidence="3">
    <location>
        <begin position="206"/>
        <end position="225"/>
    </location>
</feature>
<feature type="transmembrane region" description="Helical" evidence="3">
    <location>
        <begin position="6"/>
        <end position="28"/>
    </location>
</feature>
<evidence type="ECO:0000313" key="5">
    <source>
        <dbReference type="EMBL" id="PNV76043.1"/>
    </source>
</evidence>
<dbReference type="SUPFAM" id="SSF81606">
    <property type="entry name" value="PP2C-like"/>
    <property type="match status" value="1"/>
</dbReference>
<dbReference type="InterPro" id="IPR003660">
    <property type="entry name" value="HAMP_dom"/>
</dbReference>
<dbReference type="Gene3D" id="3.60.40.10">
    <property type="entry name" value="PPM-type phosphatase domain"/>
    <property type="match status" value="1"/>
</dbReference>
<feature type="coiled-coil region" evidence="2">
    <location>
        <begin position="461"/>
        <end position="488"/>
    </location>
</feature>
<feature type="transmembrane region" description="Helical" evidence="3">
    <location>
        <begin position="64"/>
        <end position="87"/>
    </location>
</feature>
<dbReference type="SUPFAM" id="SSF48452">
    <property type="entry name" value="TPR-like"/>
    <property type="match status" value="1"/>
</dbReference>
<evidence type="ECO:0000313" key="6">
    <source>
        <dbReference type="Proteomes" id="UP000094669"/>
    </source>
</evidence>
<dbReference type="Proteomes" id="UP000094669">
    <property type="component" value="Unassembled WGS sequence"/>
</dbReference>
<keyword evidence="6" id="KW-1185">Reference proteome</keyword>
<dbReference type="SUPFAM" id="SSF158472">
    <property type="entry name" value="HAMP domain-like"/>
    <property type="match status" value="1"/>
</dbReference>
<name>A0ABX4YL89_9LEPT</name>